<protein>
    <submittedName>
        <fullName evidence="2">Uncharacterized protein</fullName>
    </submittedName>
</protein>
<dbReference type="Proteomes" id="UP000017396">
    <property type="component" value="Chromosome"/>
</dbReference>
<keyword evidence="3" id="KW-1185">Reference proteome</keyword>
<dbReference type="HOGENOM" id="CLU_1228490_0_0_3"/>
<feature type="transmembrane region" description="Helical" evidence="1">
    <location>
        <begin position="36"/>
        <end position="55"/>
    </location>
</feature>
<proteinExistence type="predicted"/>
<evidence type="ECO:0000256" key="1">
    <source>
        <dbReference type="SAM" id="Phobius"/>
    </source>
</evidence>
<dbReference type="AlphaFoldDB" id="U5QC50"/>
<keyword evidence="1" id="KW-0472">Membrane</keyword>
<accession>U5QC50</accession>
<dbReference type="KEGG" id="glj:GKIL_0146"/>
<organism evidence="2 3">
    <name type="scientific">Gloeobacter kilaueensis (strain ATCC BAA-2537 / CCAP 1431/1 / ULC 316 / JS1)</name>
    <dbReference type="NCBI Taxonomy" id="1183438"/>
    <lineage>
        <taxon>Bacteria</taxon>
        <taxon>Bacillati</taxon>
        <taxon>Cyanobacteriota</taxon>
        <taxon>Cyanophyceae</taxon>
        <taxon>Gloeobacterales</taxon>
        <taxon>Gloeobacteraceae</taxon>
        <taxon>Gloeobacter</taxon>
    </lineage>
</organism>
<name>U5QC50_GLOK1</name>
<evidence type="ECO:0000313" key="3">
    <source>
        <dbReference type="Proteomes" id="UP000017396"/>
    </source>
</evidence>
<keyword evidence="1" id="KW-1133">Transmembrane helix</keyword>
<gene>
    <name evidence="2" type="ORF">GKIL_0146</name>
</gene>
<sequence>MPSSLWIRLVAGLSGFFIAPPDWARLSALRARCCRATVPALLLLTVVFLSIPGAYGQQAFVLRTEKRYTLEDLRALALDEADQSVDTGSWPLLDPYLKENKLAIAQGENKVGTRILTVLADGSYYVRDENSSEGYQYNQQGRLVSKVILSGSPEDRGDYPIRGSYYAYPSGRLTMVEVRINFENAYTFTADGALLTRCKLETCYKADGSPWTTRKILRERKSASR</sequence>
<feature type="transmembrane region" description="Helical" evidence="1">
    <location>
        <begin position="6"/>
        <end position="24"/>
    </location>
</feature>
<keyword evidence="1" id="KW-0812">Transmembrane</keyword>
<dbReference type="EMBL" id="CP003587">
    <property type="protein sequence ID" value="AGY56393.1"/>
    <property type="molecule type" value="Genomic_DNA"/>
</dbReference>
<evidence type="ECO:0000313" key="2">
    <source>
        <dbReference type="EMBL" id="AGY56393.1"/>
    </source>
</evidence>
<reference evidence="2 3" key="1">
    <citation type="journal article" date="2013" name="PLoS ONE">
        <title>Cultivation and Complete Genome Sequencing of Gloeobacter kilaueensis sp. nov., from a Lava Cave in Kilauea Caldera, Hawai'i.</title>
        <authorList>
            <person name="Saw J.H."/>
            <person name="Schatz M."/>
            <person name="Brown M.V."/>
            <person name="Kunkel D.D."/>
            <person name="Foster J.S."/>
            <person name="Shick H."/>
            <person name="Christensen S."/>
            <person name="Hou S."/>
            <person name="Wan X."/>
            <person name="Donachie S.P."/>
        </authorList>
    </citation>
    <scope>NUCLEOTIDE SEQUENCE [LARGE SCALE GENOMIC DNA]</scope>
    <source>
        <strain evidence="3">JS</strain>
    </source>
</reference>